<gene>
    <name evidence="2" type="ORF">GCM10011574_38620</name>
</gene>
<name>A0A8H9H0N8_9ACTN</name>
<proteinExistence type="predicted"/>
<organism evidence="2 3">
    <name type="scientific">Microbispora bryophytorum</name>
    <dbReference type="NCBI Taxonomy" id="1460882"/>
    <lineage>
        <taxon>Bacteria</taxon>
        <taxon>Bacillati</taxon>
        <taxon>Actinomycetota</taxon>
        <taxon>Actinomycetes</taxon>
        <taxon>Streptosporangiales</taxon>
        <taxon>Streptosporangiaceae</taxon>
        <taxon>Microbispora</taxon>
    </lineage>
</organism>
<reference evidence="2" key="2">
    <citation type="submission" date="2020-09" db="EMBL/GenBank/DDBJ databases">
        <authorList>
            <person name="Sun Q."/>
            <person name="Zhou Y."/>
        </authorList>
    </citation>
    <scope>NUCLEOTIDE SEQUENCE</scope>
    <source>
        <strain evidence="2">CGMCC 4.7138</strain>
    </source>
</reference>
<comment type="caution">
    <text evidence="2">The sequence shown here is derived from an EMBL/GenBank/DDBJ whole genome shotgun (WGS) entry which is preliminary data.</text>
</comment>
<evidence type="ECO:0000256" key="1">
    <source>
        <dbReference type="SAM" id="MobiDB-lite"/>
    </source>
</evidence>
<sequence length="109" mass="10909">MRPSQRRIGPLCLLSPGLPTAQASPRPVAATLSITAPFPAVLISVQVPPDRDGTASGRVTAAGVPAVEAGESRASTPPLAPPEHPIAAAPSAPITASRPIALISGRIAQ</sequence>
<reference evidence="2" key="1">
    <citation type="journal article" date="2014" name="Int. J. Syst. Evol. Microbiol.">
        <title>Complete genome sequence of Corynebacterium casei LMG S-19264T (=DSM 44701T), isolated from a smear-ripened cheese.</title>
        <authorList>
            <consortium name="US DOE Joint Genome Institute (JGI-PGF)"/>
            <person name="Walter F."/>
            <person name="Albersmeier A."/>
            <person name="Kalinowski J."/>
            <person name="Ruckert C."/>
        </authorList>
    </citation>
    <scope>NUCLEOTIDE SEQUENCE</scope>
    <source>
        <strain evidence="2">CGMCC 4.7138</strain>
    </source>
</reference>
<dbReference type="AlphaFoldDB" id="A0A8H9H0N8"/>
<dbReference type="Proteomes" id="UP000653480">
    <property type="component" value="Unassembled WGS sequence"/>
</dbReference>
<protein>
    <submittedName>
        <fullName evidence="2">Uncharacterized protein</fullName>
    </submittedName>
</protein>
<keyword evidence="3" id="KW-1185">Reference proteome</keyword>
<accession>A0A8H9H0N8</accession>
<dbReference type="EMBL" id="BMMN01000006">
    <property type="protein sequence ID" value="GGO16231.1"/>
    <property type="molecule type" value="Genomic_DNA"/>
</dbReference>
<evidence type="ECO:0000313" key="2">
    <source>
        <dbReference type="EMBL" id="GGO16231.1"/>
    </source>
</evidence>
<evidence type="ECO:0000313" key="3">
    <source>
        <dbReference type="Proteomes" id="UP000653480"/>
    </source>
</evidence>
<feature type="region of interest" description="Disordered" evidence="1">
    <location>
        <begin position="65"/>
        <end position="92"/>
    </location>
</feature>